<feature type="domain" description="C2H2-type" evidence="10">
    <location>
        <begin position="8"/>
        <end position="35"/>
    </location>
</feature>
<dbReference type="AlphaFoldDB" id="A0A2J6TD09"/>
<dbReference type="Proteomes" id="UP000235371">
    <property type="component" value="Unassembled WGS sequence"/>
</dbReference>
<dbReference type="SUPFAM" id="SSF57667">
    <property type="entry name" value="beta-beta-alpha zinc fingers"/>
    <property type="match status" value="1"/>
</dbReference>
<dbReference type="GO" id="GO:0000978">
    <property type="term" value="F:RNA polymerase II cis-regulatory region sequence-specific DNA binding"/>
    <property type="evidence" value="ECO:0007669"/>
    <property type="project" value="InterPro"/>
</dbReference>
<dbReference type="CDD" id="cd12148">
    <property type="entry name" value="fungal_TF_MHR"/>
    <property type="match status" value="1"/>
</dbReference>
<dbReference type="InterPro" id="IPR036864">
    <property type="entry name" value="Zn2-C6_fun-type_DNA-bd_sf"/>
</dbReference>
<dbReference type="InterPro" id="IPR051059">
    <property type="entry name" value="VerF-like"/>
</dbReference>
<dbReference type="GO" id="GO:0000785">
    <property type="term" value="C:chromatin"/>
    <property type="evidence" value="ECO:0007669"/>
    <property type="project" value="TreeGrafter"/>
</dbReference>
<dbReference type="InParanoid" id="A0A2J6TD09"/>
<name>A0A2J6TD09_9HELO</name>
<evidence type="ECO:0000313" key="11">
    <source>
        <dbReference type="EMBL" id="PMD60917.1"/>
    </source>
</evidence>
<protein>
    <recommendedName>
        <fullName evidence="13">Zn(2)-C6 fungal-type domain-containing protein</fullName>
    </recommendedName>
</protein>
<feature type="domain" description="Zn(2)-C6 fungal-type" evidence="9">
    <location>
        <begin position="80"/>
        <end position="109"/>
    </location>
</feature>
<dbReference type="CDD" id="cd00067">
    <property type="entry name" value="GAL4"/>
    <property type="match status" value="1"/>
</dbReference>
<feature type="domain" description="C2H2-type" evidence="10">
    <location>
        <begin position="36"/>
        <end position="56"/>
    </location>
</feature>
<dbReference type="InterPro" id="IPR013087">
    <property type="entry name" value="Znf_C2H2_type"/>
</dbReference>
<dbReference type="PANTHER" id="PTHR40626">
    <property type="entry name" value="MIP31509P"/>
    <property type="match status" value="1"/>
</dbReference>
<keyword evidence="6" id="KW-0539">Nucleus</keyword>
<dbReference type="GeneID" id="36584971"/>
<evidence type="ECO:0000313" key="12">
    <source>
        <dbReference type="Proteomes" id="UP000235371"/>
    </source>
</evidence>
<evidence type="ECO:0000259" key="9">
    <source>
        <dbReference type="PROSITE" id="PS50048"/>
    </source>
</evidence>
<evidence type="ECO:0000256" key="7">
    <source>
        <dbReference type="PROSITE-ProRule" id="PRU00042"/>
    </source>
</evidence>
<dbReference type="PROSITE" id="PS00028">
    <property type="entry name" value="ZINC_FINGER_C2H2_1"/>
    <property type="match status" value="1"/>
</dbReference>
<dbReference type="RefSeq" id="XP_024737821.1">
    <property type="nucleotide sequence ID" value="XM_024876894.1"/>
</dbReference>
<dbReference type="PROSITE" id="PS00463">
    <property type="entry name" value="ZN2_CY6_FUNGAL_1"/>
    <property type="match status" value="1"/>
</dbReference>
<keyword evidence="3" id="KW-0677">Repeat</keyword>
<dbReference type="GO" id="GO:0005634">
    <property type="term" value="C:nucleus"/>
    <property type="evidence" value="ECO:0007669"/>
    <property type="project" value="UniProtKB-SubCell"/>
</dbReference>
<evidence type="ECO:0000259" key="10">
    <source>
        <dbReference type="PROSITE" id="PS50157"/>
    </source>
</evidence>
<evidence type="ECO:0000256" key="1">
    <source>
        <dbReference type="ARBA" id="ARBA00004123"/>
    </source>
</evidence>
<dbReference type="Pfam" id="PF04082">
    <property type="entry name" value="Fungal_trans"/>
    <property type="match status" value="1"/>
</dbReference>
<feature type="region of interest" description="Disordered" evidence="8">
    <location>
        <begin position="190"/>
        <end position="216"/>
    </location>
</feature>
<dbReference type="Gene3D" id="4.10.240.10">
    <property type="entry name" value="Zn(2)-C6 fungal-type DNA-binding domain"/>
    <property type="match status" value="1"/>
</dbReference>
<reference evidence="11 12" key="1">
    <citation type="submission" date="2016-04" db="EMBL/GenBank/DDBJ databases">
        <title>A degradative enzymes factory behind the ericoid mycorrhizal symbiosis.</title>
        <authorList>
            <consortium name="DOE Joint Genome Institute"/>
            <person name="Martino E."/>
            <person name="Morin E."/>
            <person name="Grelet G."/>
            <person name="Kuo A."/>
            <person name="Kohler A."/>
            <person name="Daghino S."/>
            <person name="Barry K."/>
            <person name="Choi C."/>
            <person name="Cichocki N."/>
            <person name="Clum A."/>
            <person name="Copeland A."/>
            <person name="Hainaut M."/>
            <person name="Haridas S."/>
            <person name="Labutti K."/>
            <person name="Lindquist E."/>
            <person name="Lipzen A."/>
            <person name="Khouja H.-R."/>
            <person name="Murat C."/>
            <person name="Ohm R."/>
            <person name="Olson A."/>
            <person name="Spatafora J."/>
            <person name="Veneault-Fourrey C."/>
            <person name="Henrissat B."/>
            <person name="Grigoriev I."/>
            <person name="Martin F."/>
            <person name="Perotto S."/>
        </authorList>
    </citation>
    <scope>NUCLEOTIDE SEQUENCE [LARGE SCALE GENOMIC DNA]</scope>
    <source>
        <strain evidence="11 12">E</strain>
    </source>
</reference>
<dbReference type="EMBL" id="KZ613787">
    <property type="protein sequence ID" value="PMD60917.1"/>
    <property type="molecule type" value="Genomic_DNA"/>
</dbReference>
<comment type="subcellular location">
    <subcellularLocation>
        <location evidence="1">Nucleus</location>
    </subcellularLocation>
</comment>
<evidence type="ECO:0000256" key="8">
    <source>
        <dbReference type="SAM" id="MobiDB-lite"/>
    </source>
</evidence>
<dbReference type="STRING" id="1095630.A0A2J6TD09"/>
<dbReference type="GO" id="GO:0006351">
    <property type="term" value="P:DNA-templated transcription"/>
    <property type="evidence" value="ECO:0007669"/>
    <property type="project" value="InterPro"/>
</dbReference>
<evidence type="ECO:0008006" key="13">
    <source>
        <dbReference type="Google" id="ProtNLM"/>
    </source>
</evidence>
<evidence type="ECO:0000256" key="4">
    <source>
        <dbReference type="ARBA" id="ARBA00022771"/>
    </source>
</evidence>
<keyword evidence="2" id="KW-0479">Metal-binding</keyword>
<evidence type="ECO:0000256" key="6">
    <source>
        <dbReference type="ARBA" id="ARBA00023242"/>
    </source>
</evidence>
<organism evidence="11 12">
    <name type="scientific">Hyaloscypha bicolor E</name>
    <dbReference type="NCBI Taxonomy" id="1095630"/>
    <lineage>
        <taxon>Eukaryota</taxon>
        <taxon>Fungi</taxon>
        <taxon>Dikarya</taxon>
        <taxon>Ascomycota</taxon>
        <taxon>Pezizomycotina</taxon>
        <taxon>Leotiomycetes</taxon>
        <taxon>Helotiales</taxon>
        <taxon>Hyaloscyphaceae</taxon>
        <taxon>Hyaloscypha</taxon>
        <taxon>Hyaloscypha bicolor</taxon>
    </lineage>
</organism>
<dbReference type="SMART" id="SM00355">
    <property type="entry name" value="ZnF_C2H2"/>
    <property type="match status" value="2"/>
</dbReference>
<dbReference type="PANTHER" id="PTHR40626:SF3">
    <property type="entry name" value="TRANSCRIPTION FACTOR WITH C2H2 AND ZN(2)-CYS(6) DNA BINDING DOMAIN (EUROFUNG)-RELATED"/>
    <property type="match status" value="1"/>
</dbReference>
<dbReference type="InterPro" id="IPR007219">
    <property type="entry name" value="XnlR_reg_dom"/>
</dbReference>
<dbReference type="GO" id="GO:0008270">
    <property type="term" value="F:zinc ion binding"/>
    <property type="evidence" value="ECO:0007669"/>
    <property type="project" value="UniProtKB-KW"/>
</dbReference>
<gene>
    <name evidence="11" type="ORF">K444DRAFT_560290</name>
</gene>
<keyword evidence="12" id="KW-1185">Reference proteome</keyword>
<dbReference type="GO" id="GO:0000981">
    <property type="term" value="F:DNA-binding transcription factor activity, RNA polymerase II-specific"/>
    <property type="evidence" value="ECO:0007669"/>
    <property type="project" value="InterPro"/>
</dbReference>
<dbReference type="InterPro" id="IPR036236">
    <property type="entry name" value="Znf_C2H2_sf"/>
</dbReference>
<dbReference type="SUPFAM" id="SSF57701">
    <property type="entry name" value="Zn2/Cys6 DNA-binding domain"/>
    <property type="match status" value="1"/>
</dbReference>
<dbReference type="OrthoDB" id="654211at2759"/>
<keyword evidence="5" id="KW-0862">Zinc</keyword>
<dbReference type="Gene3D" id="3.30.160.60">
    <property type="entry name" value="Classic Zinc Finger"/>
    <property type="match status" value="1"/>
</dbReference>
<dbReference type="InterPro" id="IPR001138">
    <property type="entry name" value="Zn2Cys6_DnaBD"/>
</dbReference>
<keyword evidence="4 7" id="KW-0863">Zinc-finger</keyword>
<dbReference type="Pfam" id="PF00172">
    <property type="entry name" value="Zn_clus"/>
    <property type="match status" value="1"/>
</dbReference>
<dbReference type="PROSITE" id="PS50157">
    <property type="entry name" value="ZINC_FINGER_C2H2_2"/>
    <property type="match status" value="2"/>
</dbReference>
<dbReference type="SMART" id="SM00066">
    <property type="entry name" value="GAL4"/>
    <property type="match status" value="1"/>
</dbReference>
<proteinExistence type="predicted"/>
<dbReference type="PROSITE" id="PS50048">
    <property type="entry name" value="ZN2_CY6_FUNGAL_2"/>
    <property type="match status" value="1"/>
</dbReference>
<sequence>MSDDIESFICPTCYASFRRSEHLRRHLACHSSSRPFKCQACHSGFKRRDVLRKHLRGCSLRINRDVAMPEPLPVGKKATSCDQCAHTKKRCDRKFPCSNCATKSCSCTYKRQSSASNRTPLTTLETTRGFGEEDESVPDLEANYDFADNLNLSIPFSLQHSTDPDWLDLDWNAEFPLQVSEDSSIHNEVHSQNVGQGSGYGQFEPSYSPPSTSEGNNKKFKPSFDFLLNFTHQSGLKSVFNYKRCRLPPITTDHAFHQPSHHHGISSEAVLAGIQESCGNLRTSGSSGMSSHHDQHRVSVVRLIESFDDPLFVQTKAIWDSFRTSRIRSSKIALQSVDDTERTDERCLQFFCPENLRKFTHLFWDEWYPHCPILHKPAFDVVCAPVMLLVPMAIIGACMSPKDEEVGLAKEWLEFGEEIVFSSALLSAEPVERAASDTDIPPLRIIQAAYITCILLNWEGNDTMKRRVRHHHFAAVVSAVREIGLATSNHYPLDFVDECSFSWQNFIEREEVIRTFTYVFLLDTAFVIFNNTPPRMVLHEMNLEMPTPEPCFQADNAKDCYVRWHTNISQHFAIPGSMPLLQGEAISILMRDTYDEHSSRFAHLSILSLFTLVAGLHTIVFQQRSLFTCLPTSLLPVRSALARWQALWPMRSDSVDNTVERESWQDTGFIGQAQEFAWLIIARLDKLETPSEAIHANANEQTPLAESASGRLDDTSMTVVTDLMLSLTVTSK</sequence>
<evidence type="ECO:0000256" key="3">
    <source>
        <dbReference type="ARBA" id="ARBA00022737"/>
    </source>
</evidence>
<evidence type="ECO:0000256" key="5">
    <source>
        <dbReference type="ARBA" id="ARBA00022833"/>
    </source>
</evidence>
<evidence type="ECO:0000256" key="2">
    <source>
        <dbReference type="ARBA" id="ARBA00022723"/>
    </source>
</evidence>
<accession>A0A2J6TD09</accession>